<evidence type="ECO:0000313" key="3">
    <source>
        <dbReference type="Proteomes" id="UP000281553"/>
    </source>
</evidence>
<gene>
    <name evidence="2" type="ORF">DILT_LOCUS10461</name>
</gene>
<proteinExistence type="predicted"/>
<sequence>MDKFAYLSTLRRNARIDDEIAHQISKASQVFGRLQVSMWNCHHLQLSTKLKMYKAVVLMILIRGEDLDYLRQPNSEAEVIPCQLSLPNTEVDMAGQGSEYGSPRENGNSQHPRHAAACSRRLVRMNDQRLPKRLFYGDVAVGARRQGGQKKHYTDR</sequence>
<protein>
    <submittedName>
        <fullName evidence="2">Uncharacterized protein</fullName>
    </submittedName>
</protein>
<name>A0A3P7LMU2_DIBLA</name>
<dbReference type="EMBL" id="UYRU01059832">
    <property type="protein sequence ID" value="VDN14630.1"/>
    <property type="molecule type" value="Genomic_DNA"/>
</dbReference>
<keyword evidence="3" id="KW-1185">Reference proteome</keyword>
<dbReference type="AlphaFoldDB" id="A0A3P7LMU2"/>
<accession>A0A3P7LMU2</accession>
<dbReference type="PANTHER" id="PTHR47027">
    <property type="entry name" value="REVERSE TRANSCRIPTASE DOMAIN-CONTAINING PROTEIN"/>
    <property type="match status" value="1"/>
</dbReference>
<dbReference type="PANTHER" id="PTHR47027:SF26">
    <property type="entry name" value="REVERSE TRANSCRIPTASE DOMAIN-CONTAINING PROTEIN"/>
    <property type="match status" value="1"/>
</dbReference>
<organism evidence="2 3">
    <name type="scientific">Dibothriocephalus latus</name>
    <name type="common">Fish tapeworm</name>
    <name type="synonym">Diphyllobothrium latum</name>
    <dbReference type="NCBI Taxonomy" id="60516"/>
    <lineage>
        <taxon>Eukaryota</taxon>
        <taxon>Metazoa</taxon>
        <taxon>Spiralia</taxon>
        <taxon>Lophotrochozoa</taxon>
        <taxon>Platyhelminthes</taxon>
        <taxon>Cestoda</taxon>
        <taxon>Eucestoda</taxon>
        <taxon>Diphyllobothriidea</taxon>
        <taxon>Diphyllobothriidae</taxon>
        <taxon>Dibothriocephalus</taxon>
    </lineage>
</organism>
<evidence type="ECO:0000313" key="2">
    <source>
        <dbReference type="EMBL" id="VDN14630.1"/>
    </source>
</evidence>
<feature type="region of interest" description="Disordered" evidence="1">
    <location>
        <begin position="93"/>
        <end position="116"/>
    </location>
</feature>
<reference evidence="2 3" key="1">
    <citation type="submission" date="2018-11" db="EMBL/GenBank/DDBJ databases">
        <authorList>
            <consortium name="Pathogen Informatics"/>
        </authorList>
    </citation>
    <scope>NUCLEOTIDE SEQUENCE [LARGE SCALE GENOMIC DNA]</scope>
</reference>
<dbReference type="Proteomes" id="UP000281553">
    <property type="component" value="Unassembled WGS sequence"/>
</dbReference>
<dbReference type="OrthoDB" id="6160173at2759"/>
<evidence type="ECO:0000256" key="1">
    <source>
        <dbReference type="SAM" id="MobiDB-lite"/>
    </source>
</evidence>